<dbReference type="InterPro" id="IPR019796">
    <property type="entry name" value="G6P_DH_AS"/>
</dbReference>
<comment type="function">
    <text evidence="7">Catalyzes the oxidation of glucose 6-phosphate to 6-phosphogluconolactone.</text>
</comment>
<evidence type="ECO:0000259" key="10">
    <source>
        <dbReference type="Pfam" id="PF02781"/>
    </source>
</evidence>
<dbReference type="Pfam" id="PF00479">
    <property type="entry name" value="G6PD_N"/>
    <property type="match status" value="1"/>
</dbReference>
<dbReference type="InterPro" id="IPR001282">
    <property type="entry name" value="G6P_DH"/>
</dbReference>
<feature type="binding site" evidence="7">
    <location>
        <position position="190"/>
    </location>
    <ligand>
        <name>substrate</name>
    </ligand>
</feature>
<dbReference type="Pfam" id="PF02781">
    <property type="entry name" value="G6PD_C"/>
    <property type="match status" value="1"/>
</dbReference>
<keyword evidence="12" id="KW-1185">Reference proteome</keyword>
<dbReference type="PRINTS" id="PR00079">
    <property type="entry name" value="G6PDHDRGNASE"/>
</dbReference>
<keyword evidence="6 7" id="KW-0119">Carbohydrate metabolism</keyword>
<feature type="region of interest" description="Disordered" evidence="8">
    <location>
        <begin position="458"/>
        <end position="507"/>
    </location>
</feature>
<evidence type="ECO:0000256" key="2">
    <source>
        <dbReference type="ARBA" id="ARBA00009975"/>
    </source>
</evidence>
<feature type="domain" description="Glucose-6-phosphate dehydrogenase NAD-binding" evidence="9">
    <location>
        <begin position="22"/>
        <end position="199"/>
    </location>
</feature>
<comment type="pathway">
    <text evidence="1 7">Carbohydrate degradation; pentose phosphate pathway; D-ribulose 5-phosphate from D-glucose 6-phosphate (oxidative stage): step 1/3.</text>
</comment>
<accession>A0ABU1UF14</accession>
<dbReference type="SUPFAM" id="SSF55347">
    <property type="entry name" value="Glyceraldehyde-3-phosphate dehydrogenase-like, C-terminal domain"/>
    <property type="match status" value="1"/>
</dbReference>
<dbReference type="PANTHER" id="PTHR23429:SF0">
    <property type="entry name" value="GLUCOSE-6-PHOSPHATE 1-DEHYDROGENASE"/>
    <property type="match status" value="1"/>
</dbReference>
<feature type="compositionally biased region" description="Basic residues" evidence="8">
    <location>
        <begin position="496"/>
        <end position="507"/>
    </location>
</feature>
<evidence type="ECO:0000259" key="9">
    <source>
        <dbReference type="Pfam" id="PF00479"/>
    </source>
</evidence>
<gene>
    <name evidence="7" type="primary">zwf</name>
    <name evidence="11" type="ORF">J2X01_003089</name>
</gene>
<dbReference type="PROSITE" id="PS00069">
    <property type="entry name" value="G6P_DEHYDROGENASE"/>
    <property type="match status" value="1"/>
</dbReference>
<reference evidence="11 12" key="1">
    <citation type="submission" date="2023-07" db="EMBL/GenBank/DDBJ databases">
        <title>Sorghum-associated microbial communities from plants grown in Nebraska, USA.</title>
        <authorList>
            <person name="Schachtman D."/>
        </authorList>
    </citation>
    <scope>NUCLEOTIDE SEQUENCE [LARGE SCALE GENOMIC DNA]</scope>
    <source>
        <strain evidence="11 12">BE167</strain>
    </source>
</reference>
<feature type="binding site" evidence="7">
    <location>
        <position position="247"/>
    </location>
    <ligand>
        <name>substrate</name>
    </ligand>
</feature>
<dbReference type="RefSeq" id="WP_310059132.1">
    <property type="nucleotide sequence ID" value="NZ_JAVDVQ010000014.1"/>
</dbReference>
<proteinExistence type="inferred from homology"/>
<comment type="similarity">
    <text evidence="2 7">Belongs to the glucose-6-phosphate dehydrogenase family.</text>
</comment>
<evidence type="ECO:0000256" key="3">
    <source>
        <dbReference type="ARBA" id="ARBA00022526"/>
    </source>
</evidence>
<comment type="caution">
    <text evidence="7">Lacks conserved residue(s) required for the propagation of feature annotation.</text>
</comment>
<dbReference type="GO" id="GO:0004345">
    <property type="term" value="F:glucose-6-phosphate dehydrogenase activity"/>
    <property type="evidence" value="ECO:0007669"/>
    <property type="project" value="UniProtKB-EC"/>
</dbReference>
<dbReference type="InterPro" id="IPR022675">
    <property type="entry name" value="G6P_DH_C"/>
</dbReference>
<dbReference type="HAMAP" id="MF_00966">
    <property type="entry name" value="G6PD"/>
    <property type="match status" value="1"/>
</dbReference>
<keyword evidence="4 7" id="KW-0521">NADP</keyword>
<dbReference type="Gene3D" id="3.40.50.720">
    <property type="entry name" value="NAD(P)-binding Rossmann-like Domain"/>
    <property type="match status" value="1"/>
</dbReference>
<feature type="binding site" evidence="7">
    <location>
        <begin position="25"/>
        <end position="32"/>
    </location>
    <ligand>
        <name>NADP(+)</name>
        <dbReference type="ChEBI" id="CHEBI:58349"/>
    </ligand>
</feature>
<name>A0ABU1UF14_9MICC</name>
<dbReference type="InterPro" id="IPR022674">
    <property type="entry name" value="G6P_DH_NAD-bd"/>
</dbReference>
<dbReference type="PANTHER" id="PTHR23429">
    <property type="entry name" value="GLUCOSE-6-PHOSPHATE 1-DEHYDROGENASE G6PD"/>
    <property type="match status" value="1"/>
</dbReference>
<dbReference type="SUPFAM" id="SSF51735">
    <property type="entry name" value="NAD(P)-binding Rossmann-fold domains"/>
    <property type="match status" value="1"/>
</dbReference>
<keyword evidence="3 7" id="KW-0313">Glucose metabolism</keyword>
<protein>
    <recommendedName>
        <fullName evidence="7">Glucose-6-phosphate 1-dehydrogenase</fullName>
        <shortName evidence="7">G6PD</shortName>
        <ecNumber evidence="7">1.1.1.49</ecNumber>
    </recommendedName>
</protein>
<feature type="binding site" evidence="7">
    <location>
        <position position="338"/>
    </location>
    <ligand>
        <name>substrate</name>
    </ligand>
</feature>
<evidence type="ECO:0000256" key="1">
    <source>
        <dbReference type="ARBA" id="ARBA00004937"/>
    </source>
</evidence>
<dbReference type="EC" id="1.1.1.49" evidence="7"/>
<evidence type="ECO:0000256" key="6">
    <source>
        <dbReference type="ARBA" id="ARBA00023277"/>
    </source>
</evidence>
<keyword evidence="5 7" id="KW-0560">Oxidoreductase</keyword>
<dbReference type="PIRSF" id="PIRSF000110">
    <property type="entry name" value="G6PD"/>
    <property type="match status" value="1"/>
</dbReference>
<comment type="catalytic activity">
    <reaction evidence="7">
        <text>D-glucose 6-phosphate + NADP(+) = 6-phospho-D-glucono-1,5-lactone + NADPH + H(+)</text>
        <dbReference type="Rhea" id="RHEA:15841"/>
        <dbReference type="ChEBI" id="CHEBI:15378"/>
        <dbReference type="ChEBI" id="CHEBI:57783"/>
        <dbReference type="ChEBI" id="CHEBI:57955"/>
        <dbReference type="ChEBI" id="CHEBI:58349"/>
        <dbReference type="ChEBI" id="CHEBI:61548"/>
        <dbReference type="EC" id="1.1.1.49"/>
    </reaction>
</comment>
<dbReference type="NCBIfam" id="TIGR00871">
    <property type="entry name" value="zwf"/>
    <property type="match status" value="1"/>
</dbReference>
<organism evidence="11 12">
    <name type="scientific">Arthrobacter ginsengisoli</name>
    <dbReference type="NCBI Taxonomy" id="1356565"/>
    <lineage>
        <taxon>Bacteria</taxon>
        <taxon>Bacillati</taxon>
        <taxon>Actinomycetota</taxon>
        <taxon>Actinomycetes</taxon>
        <taxon>Micrococcales</taxon>
        <taxon>Micrococcaceae</taxon>
        <taxon>Arthrobacter</taxon>
    </lineage>
</organism>
<evidence type="ECO:0000256" key="8">
    <source>
        <dbReference type="SAM" id="MobiDB-lite"/>
    </source>
</evidence>
<feature type="domain" description="Glucose-6-phosphate dehydrogenase C-terminal" evidence="10">
    <location>
        <begin position="201"/>
        <end position="450"/>
    </location>
</feature>
<evidence type="ECO:0000313" key="12">
    <source>
        <dbReference type="Proteomes" id="UP001252243"/>
    </source>
</evidence>
<feature type="binding site" evidence="7">
    <location>
        <position position="160"/>
    </location>
    <ligand>
        <name>NADP(+)</name>
        <dbReference type="ChEBI" id="CHEBI:58349"/>
    </ligand>
</feature>
<evidence type="ECO:0000256" key="7">
    <source>
        <dbReference type="HAMAP-Rule" id="MF_00966"/>
    </source>
</evidence>
<feature type="binding site" evidence="7">
    <location>
        <position position="228"/>
    </location>
    <ligand>
        <name>substrate</name>
    </ligand>
</feature>
<dbReference type="InterPro" id="IPR036291">
    <property type="entry name" value="NAD(P)-bd_dom_sf"/>
</dbReference>
<feature type="binding site" evidence="7">
    <location>
        <position position="194"/>
    </location>
    <ligand>
        <name>substrate</name>
    </ligand>
</feature>
<comment type="caution">
    <text evidence="11">The sequence shown here is derived from an EMBL/GenBank/DDBJ whole genome shotgun (WGS) entry which is preliminary data.</text>
</comment>
<dbReference type="Gene3D" id="3.30.360.10">
    <property type="entry name" value="Dihydrodipicolinate Reductase, domain 2"/>
    <property type="match status" value="1"/>
</dbReference>
<dbReference type="Proteomes" id="UP001252243">
    <property type="component" value="Unassembled WGS sequence"/>
</dbReference>
<evidence type="ECO:0000313" key="11">
    <source>
        <dbReference type="EMBL" id="MDR7083789.1"/>
    </source>
</evidence>
<dbReference type="EMBL" id="JAVDVQ010000014">
    <property type="protein sequence ID" value="MDR7083789.1"/>
    <property type="molecule type" value="Genomic_DNA"/>
</dbReference>
<evidence type="ECO:0000256" key="5">
    <source>
        <dbReference type="ARBA" id="ARBA00023002"/>
    </source>
</evidence>
<evidence type="ECO:0000256" key="4">
    <source>
        <dbReference type="ARBA" id="ARBA00022857"/>
    </source>
</evidence>
<sequence length="507" mass="55285">MTAAGPGSWAVQSALPEDQLLILFGATGDLAKRKLFPGLFHLAAAGMMPAHYRIIGSGLPDYAPGTDGFRAHVRAAVDNYGRTGHRAGSWEPFAVNLDFAPATPTEPHALLDAVARAEQDLEGQVQRLIYLAVPPDAFVATVRMLGATGLGTGAKLVIEKPFGHDLASAKALNRELRTVFDENRIYRIDHFLGKEAVQNILAFRFGNGLFESVWNADHIDHVQIDVPERLSIEDRADFYEQTGAFRDMVVTNLFHLLGFLAMEAPERLDAASLHEQAERVFQALNPLDPDRTVLGQYEGYTTEPGVATDSTVETFAALTVEIDNPRWAGVPFHLRTGKAMAQSRHTITLTFTKAPQDLFGPADGTSGREAPNELIFELSDPGSITISFRTKAPGADTRLDDASLNFHYADSFAAAHGLLGYERLLHDAMTGDHTTFTQAGGIERLWEISAHCWRTRPGHCPTGRDPGVRPRLIGSSPRPAGTFRNPGTDGPGRDKGRARRTNSLGRH</sequence>